<name>A8AP18_CITK8</name>
<dbReference type="KEGG" id="cko:CKO_04167"/>
<gene>
    <name evidence="2" type="ordered locus">CKO_04167</name>
</gene>
<feature type="region of interest" description="Disordered" evidence="1">
    <location>
        <begin position="1"/>
        <end position="23"/>
    </location>
</feature>
<keyword evidence="3" id="KW-1185">Reference proteome</keyword>
<dbReference type="EMBL" id="CP000822">
    <property type="protein sequence ID" value="ABV15232.1"/>
    <property type="molecule type" value="Genomic_DNA"/>
</dbReference>
<evidence type="ECO:0000256" key="1">
    <source>
        <dbReference type="SAM" id="MobiDB-lite"/>
    </source>
</evidence>
<protein>
    <submittedName>
        <fullName evidence="2">Uncharacterized protein</fullName>
    </submittedName>
</protein>
<reference evidence="2 3" key="1">
    <citation type="submission" date="2007-08" db="EMBL/GenBank/DDBJ databases">
        <authorList>
            <consortium name="The Citrobacter koseri Genome Sequencing Project"/>
            <person name="McClelland M."/>
            <person name="Sanderson E.K."/>
            <person name="Porwollik S."/>
            <person name="Spieth J."/>
            <person name="Clifton W.S."/>
            <person name="Latreille P."/>
            <person name="Courtney L."/>
            <person name="Wang C."/>
            <person name="Pepin K."/>
            <person name="Bhonagiri V."/>
            <person name="Nash W."/>
            <person name="Johnson M."/>
            <person name="Thiruvilangam P."/>
            <person name="Wilson R."/>
        </authorList>
    </citation>
    <scope>NUCLEOTIDE SEQUENCE [LARGE SCALE GENOMIC DNA]</scope>
    <source>
        <strain evidence="3">ATCC BAA-895 / CDC 4225-83 / SGSC4696</strain>
    </source>
</reference>
<dbReference type="AlphaFoldDB" id="A8AP18"/>
<organism evidence="2 3">
    <name type="scientific">Citrobacter koseri (strain ATCC BAA-895 / CDC 4225-83 / SGSC4696)</name>
    <dbReference type="NCBI Taxonomy" id="290338"/>
    <lineage>
        <taxon>Bacteria</taxon>
        <taxon>Pseudomonadati</taxon>
        <taxon>Pseudomonadota</taxon>
        <taxon>Gammaproteobacteria</taxon>
        <taxon>Enterobacterales</taxon>
        <taxon>Enterobacteriaceae</taxon>
        <taxon>Citrobacter</taxon>
    </lineage>
</organism>
<evidence type="ECO:0000313" key="2">
    <source>
        <dbReference type="EMBL" id="ABV15232.1"/>
    </source>
</evidence>
<dbReference type="HOGENOM" id="CLU_3041782_0_0_6"/>
<proteinExistence type="predicted"/>
<accession>A8AP18</accession>
<evidence type="ECO:0000313" key="3">
    <source>
        <dbReference type="Proteomes" id="UP000008148"/>
    </source>
</evidence>
<dbReference type="Proteomes" id="UP000008148">
    <property type="component" value="Chromosome"/>
</dbReference>
<sequence>MPLSSFLTPSFDERPHHAGAPARDYGVTPFFKRIFPYFAHSPVITIAKAFCARS</sequence>